<keyword evidence="1" id="KW-0805">Transcription regulation</keyword>
<feature type="domain" description="HTH tetR-type" evidence="6">
    <location>
        <begin position="23"/>
        <end position="83"/>
    </location>
</feature>
<evidence type="ECO:0000256" key="5">
    <source>
        <dbReference type="SAM" id="MobiDB-lite"/>
    </source>
</evidence>
<dbReference type="InterPro" id="IPR041478">
    <property type="entry name" value="TetR_C_27"/>
</dbReference>
<evidence type="ECO:0000313" key="8">
    <source>
        <dbReference type="Proteomes" id="UP000256748"/>
    </source>
</evidence>
<feature type="DNA-binding region" description="H-T-H motif" evidence="4">
    <location>
        <begin position="46"/>
        <end position="65"/>
    </location>
</feature>
<evidence type="ECO:0000256" key="4">
    <source>
        <dbReference type="PROSITE-ProRule" id="PRU00335"/>
    </source>
</evidence>
<accession>A0A3E1BG13</accession>
<keyword evidence="3" id="KW-0804">Transcription</keyword>
<proteinExistence type="predicted"/>
<name>A0A3E1BG13_RHILT</name>
<reference evidence="7 8" key="1">
    <citation type="submission" date="2017-03" db="EMBL/GenBank/DDBJ databases">
        <title>Genome analysis of Rhizobial strains effectives or ineffectives for nitrogen fixation isolated from bean seeds.</title>
        <authorList>
            <person name="Peralta H."/>
            <person name="Aguilar-Vera A."/>
            <person name="Mora Y."/>
            <person name="Vargas-Lagunas C."/>
            <person name="Girard L."/>
            <person name="Mora J."/>
        </authorList>
    </citation>
    <scope>NUCLEOTIDE SEQUENCE [LARGE SCALE GENOMIC DNA]</scope>
    <source>
        <strain evidence="7 8">CCGM5</strain>
    </source>
</reference>
<evidence type="ECO:0000256" key="2">
    <source>
        <dbReference type="ARBA" id="ARBA00023125"/>
    </source>
</evidence>
<dbReference type="PANTHER" id="PTHR30055:SF151">
    <property type="entry name" value="TRANSCRIPTIONAL REGULATORY PROTEIN"/>
    <property type="match status" value="1"/>
</dbReference>
<dbReference type="SUPFAM" id="SSF46689">
    <property type="entry name" value="Homeodomain-like"/>
    <property type="match status" value="1"/>
</dbReference>
<feature type="region of interest" description="Disordered" evidence="5">
    <location>
        <begin position="1"/>
        <end position="22"/>
    </location>
</feature>
<feature type="compositionally biased region" description="Polar residues" evidence="5">
    <location>
        <begin position="1"/>
        <end position="10"/>
    </location>
</feature>
<organism evidence="7 8">
    <name type="scientific">Rhizobium leguminosarum bv. trifolii</name>
    <dbReference type="NCBI Taxonomy" id="386"/>
    <lineage>
        <taxon>Bacteria</taxon>
        <taxon>Pseudomonadati</taxon>
        <taxon>Pseudomonadota</taxon>
        <taxon>Alphaproteobacteria</taxon>
        <taxon>Hyphomicrobiales</taxon>
        <taxon>Rhizobiaceae</taxon>
        <taxon>Rhizobium/Agrobacterium group</taxon>
        <taxon>Rhizobium</taxon>
    </lineage>
</organism>
<dbReference type="EMBL" id="NAOO01000019">
    <property type="protein sequence ID" value="RFB91323.1"/>
    <property type="molecule type" value="Genomic_DNA"/>
</dbReference>
<evidence type="ECO:0000259" key="6">
    <source>
        <dbReference type="PROSITE" id="PS50977"/>
    </source>
</evidence>
<evidence type="ECO:0000313" key="7">
    <source>
        <dbReference type="EMBL" id="RFB91323.1"/>
    </source>
</evidence>
<keyword evidence="2 4" id="KW-0238">DNA-binding</keyword>
<comment type="caution">
    <text evidence="7">The sequence shown here is derived from an EMBL/GenBank/DDBJ whole genome shotgun (WGS) entry which is preliminary data.</text>
</comment>
<dbReference type="Gene3D" id="1.10.357.10">
    <property type="entry name" value="Tetracycline Repressor, domain 2"/>
    <property type="match status" value="1"/>
</dbReference>
<evidence type="ECO:0000256" key="3">
    <source>
        <dbReference type="ARBA" id="ARBA00023163"/>
    </source>
</evidence>
<dbReference type="GO" id="GO:0003700">
    <property type="term" value="F:DNA-binding transcription factor activity"/>
    <property type="evidence" value="ECO:0007669"/>
    <property type="project" value="TreeGrafter"/>
</dbReference>
<dbReference type="InterPro" id="IPR001647">
    <property type="entry name" value="HTH_TetR"/>
</dbReference>
<dbReference type="AlphaFoldDB" id="A0A3E1BG13"/>
<dbReference type="Pfam" id="PF17935">
    <property type="entry name" value="TetR_C_27"/>
    <property type="match status" value="1"/>
</dbReference>
<dbReference type="Pfam" id="PF00440">
    <property type="entry name" value="TetR_N"/>
    <property type="match status" value="1"/>
</dbReference>
<dbReference type="PANTHER" id="PTHR30055">
    <property type="entry name" value="HTH-TYPE TRANSCRIPTIONAL REGULATOR RUTR"/>
    <property type="match status" value="1"/>
</dbReference>
<protein>
    <submittedName>
        <fullName evidence="7">TetR family transcriptional regulator</fullName>
    </submittedName>
</protein>
<gene>
    <name evidence="7" type="ORF">B5K10_18670</name>
</gene>
<dbReference type="InterPro" id="IPR009057">
    <property type="entry name" value="Homeodomain-like_sf"/>
</dbReference>
<dbReference type="InterPro" id="IPR050109">
    <property type="entry name" value="HTH-type_TetR-like_transc_reg"/>
</dbReference>
<dbReference type="RefSeq" id="WP_116274390.1">
    <property type="nucleotide sequence ID" value="NZ_KZ859521.1"/>
</dbReference>
<sequence length="216" mass="23972">MLAASDNTLAMPSDGPRSRREEAEVRDLILDHAEAYIRRIGHKKTNVADIADNLDMSRANIYRFFPTRAAIDHGVFARLTDDTLSAITHIAGGPDTAPARLVTILQVLHRRVREDLINAPNIHALYVAAYLDNWTVTRLYLQRLTAILAKILREMNASSKLSIDGSAETAQAVVDAMNPFLHPLLVELRLKNQNDVDMELRGQIAFVLSALGVRVA</sequence>
<dbReference type="GO" id="GO:0000976">
    <property type="term" value="F:transcription cis-regulatory region binding"/>
    <property type="evidence" value="ECO:0007669"/>
    <property type="project" value="TreeGrafter"/>
</dbReference>
<dbReference type="Proteomes" id="UP000256748">
    <property type="component" value="Unassembled WGS sequence"/>
</dbReference>
<evidence type="ECO:0000256" key="1">
    <source>
        <dbReference type="ARBA" id="ARBA00023015"/>
    </source>
</evidence>
<dbReference type="PROSITE" id="PS50977">
    <property type="entry name" value="HTH_TETR_2"/>
    <property type="match status" value="1"/>
</dbReference>